<comment type="caution">
    <text evidence="3">The sequence shown here is derived from an EMBL/GenBank/DDBJ whole genome shotgun (WGS) entry which is preliminary data.</text>
</comment>
<feature type="transmembrane region" description="Helical" evidence="1">
    <location>
        <begin position="312"/>
        <end position="329"/>
    </location>
</feature>
<dbReference type="Gene3D" id="1.20.1740.10">
    <property type="entry name" value="Amino acid/polyamine transporter I"/>
    <property type="match status" value="1"/>
</dbReference>
<accession>A0A2T9WV21</accession>
<reference evidence="3 4" key="1">
    <citation type="journal article" date="2015" name="Appl. Environ. Microbiol.">
        <title>Nanoarchaeota, Their Sulfolobales Host, and Nanoarchaeota Virus Distribution across Yellowstone National Park Hot Springs.</title>
        <authorList>
            <person name="Munson-McGee J.H."/>
            <person name="Field E.K."/>
            <person name="Bateson M."/>
            <person name="Rooney C."/>
            <person name="Stepanauskas R."/>
            <person name="Young M.J."/>
        </authorList>
    </citation>
    <scope>NUCLEOTIDE SEQUENCE [LARGE SCALE GENOMIC DNA]</scope>
    <source>
        <strain evidence="3">SCGC AB-777_O03</strain>
    </source>
</reference>
<dbReference type="Pfam" id="PF13847">
    <property type="entry name" value="Methyltransf_31"/>
    <property type="match status" value="1"/>
</dbReference>
<name>A0A2T9WV21_NANST</name>
<dbReference type="SUPFAM" id="SSF53335">
    <property type="entry name" value="S-adenosyl-L-methionine-dependent methyltransferases"/>
    <property type="match status" value="1"/>
</dbReference>
<feature type="transmembrane region" description="Helical" evidence="1">
    <location>
        <begin position="369"/>
        <end position="388"/>
    </location>
</feature>
<dbReference type="EMBL" id="QEFH01000001">
    <property type="protein sequence ID" value="PVU71688.1"/>
    <property type="molecule type" value="Genomic_DNA"/>
</dbReference>
<feature type="transmembrane region" description="Helical" evidence="1">
    <location>
        <begin position="236"/>
        <end position="257"/>
    </location>
</feature>
<feature type="transmembrane region" description="Helical" evidence="1">
    <location>
        <begin position="139"/>
        <end position="160"/>
    </location>
</feature>
<dbReference type="InterPro" id="IPR029063">
    <property type="entry name" value="SAM-dependent_MTases_sf"/>
</dbReference>
<dbReference type="Proteomes" id="UP000245908">
    <property type="component" value="Unassembled WGS sequence"/>
</dbReference>
<organism evidence="3 4">
    <name type="scientific">Nanobsidianus stetteri</name>
    <dbReference type="NCBI Taxonomy" id="1294122"/>
    <lineage>
        <taxon>Archaea</taxon>
        <taxon>Nanobdellota</taxon>
        <taxon>Candidatus Nanoarchaeia</taxon>
        <taxon>Nanoarchaeales</taxon>
        <taxon>Nanopusillaceae</taxon>
        <taxon>Candidatus Nanobsidianus</taxon>
    </lineage>
</organism>
<evidence type="ECO:0000313" key="3">
    <source>
        <dbReference type="EMBL" id="PVU71688.1"/>
    </source>
</evidence>
<gene>
    <name evidence="3" type="ORF">DDW05_00090</name>
</gene>
<dbReference type="PANTHER" id="PTHR43861">
    <property type="entry name" value="TRANS-ACONITATE 2-METHYLTRANSFERASE-RELATED"/>
    <property type="match status" value="1"/>
</dbReference>
<dbReference type="AlphaFoldDB" id="A0A2T9WV21"/>
<dbReference type="InterPro" id="IPR025714">
    <property type="entry name" value="Methyltranfer_dom"/>
</dbReference>
<proteinExistence type="predicted"/>
<sequence length="606" mass="72604">MNILNNHKYRNYLLPISWIYNHLFLERFFILMNKLYKYIIIYLSSTLSPEIPFLILLINREFINPLILILLSFPIIISFIFLSYLFRDSITRDPNPMGVFYYISKLSKYLLPIFGFFYYLSIISFISSELLLINDYFKIINPFLFLIPYILIFNFIVLNLFNIDIESKIQEIISYTSIISLIILILLFIFPINMNIQYNSINPFLFTIEYNITIFSGLDIFTYYSNYSNNRKTGNATFYGTILLSIISILLYVSLLNIKIEDISNIIILIFLPISIYSTYIWFYTANKILENISENKLLPYFFRIKNNRDSPIFNIFLSSFIILTFLFLNNFNYLLSFFSSFTIIIYILYIMSYIKIKVEGKNLHKWRLIKIFIAVFSMTALSYLLLYDFLSDIYSIILSFSISIIILMLTLYITWKKNTKIIKFYFSKLYFIPYLIRKVRYKEDIKIVEYYVKDGYKILDFGPFLGDISINIAKKYNVKVYALDISQKIVRKLQKRTKDMKNFFVYIAKKDEIPKIFHNNIDLIIIYETLKFIIDKHKFVKNIYRTLKNSGYLVSITYASFLERKDIEDEIKKIRELLEYHNIKTFLIKSHKRLYTKYILIGKKI</sequence>
<feature type="domain" description="Methyltransferase" evidence="2">
    <location>
        <begin position="454"/>
        <end position="576"/>
    </location>
</feature>
<feature type="transmembrane region" description="Helical" evidence="1">
    <location>
        <begin position="65"/>
        <end position="86"/>
    </location>
</feature>
<keyword evidence="1" id="KW-0812">Transmembrane</keyword>
<keyword evidence="1" id="KW-1133">Transmembrane helix</keyword>
<keyword evidence="1" id="KW-0472">Membrane</keyword>
<feature type="transmembrane region" description="Helical" evidence="1">
    <location>
        <begin position="106"/>
        <end position="127"/>
    </location>
</feature>
<dbReference type="Gene3D" id="3.40.50.150">
    <property type="entry name" value="Vaccinia Virus protein VP39"/>
    <property type="match status" value="1"/>
</dbReference>
<feature type="transmembrane region" description="Helical" evidence="1">
    <location>
        <begin position="263"/>
        <end position="283"/>
    </location>
</feature>
<protein>
    <recommendedName>
        <fullName evidence="2">Methyltransferase domain-containing protein</fullName>
    </recommendedName>
</protein>
<feature type="transmembrane region" description="Helical" evidence="1">
    <location>
        <begin position="172"/>
        <end position="192"/>
    </location>
</feature>
<dbReference type="CDD" id="cd02440">
    <property type="entry name" value="AdoMet_MTases"/>
    <property type="match status" value="1"/>
</dbReference>
<feature type="transmembrane region" description="Helical" evidence="1">
    <location>
        <begin position="204"/>
        <end position="224"/>
    </location>
</feature>
<feature type="transmembrane region" description="Helical" evidence="1">
    <location>
        <begin position="394"/>
        <end position="416"/>
    </location>
</feature>
<evidence type="ECO:0000259" key="2">
    <source>
        <dbReference type="Pfam" id="PF13847"/>
    </source>
</evidence>
<feature type="transmembrane region" description="Helical" evidence="1">
    <location>
        <begin position="335"/>
        <end position="357"/>
    </location>
</feature>
<evidence type="ECO:0000313" key="4">
    <source>
        <dbReference type="Proteomes" id="UP000245908"/>
    </source>
</evidence>
<evidence type="ECO:0000256" key="1">
    <source>
        <dbReference type="SAM" id="Phobius"/>
    </source>
</evidence>
<feature type="transmembrane region" description="Helical" evidence="1">
    <location>
        <begin position="39"/>
        <end position="59"/>
    </location>
</feature>